<dbReference type="PROSITE" id="PS00086">
    <property type="entry name" value="CYTOCHROME_P450"/>
    <property type="match status" value="1"/>
</dbReference>
<sequence length="463" mass="51510">MARSSGVEGSVNAGPLAVNLASSKCSSWRVTRTSAARGVPDKIHGHAVSNLSVEGTALVIDLFSPEVRRNPWPVYDQLRTESPVLHVPPPFNGWMVFDYETVKWIMTDHASFSSRIPAPNFSFIFTDPPDHTRLRNLISRAFTPRAIADLEPAINDISNELFDSAMAAGKMEFSAEFSAPLAMRVIASVVGIAPEDWPRYKGWNDKLLGLTFSRSGGDRAQEALRDFNSVTEEMSVYLAEKVEERRSSPRNDLLTRLLEAEVDGDRLTHEEILAFFRLLMFAGQETTMNLLNNAVVCFLDHPDQLSKLRNAPQLLPSAIEEVLRYRSPFQWAMRTPLRDVEVHGTLIPKGAFLLPVAGAANRDPKYFPHPDRFDIARDPNPHLAFGHGIHFCLGAALARLEARIALSDLLSRFESFTYAGDEPWQPREGLIAHGPASLPIRFEVKRTDPAHVPLSQVDPIASS</sequence>
<dbReference type="PANTHER" id="PTHR46696:SF4">
    <property type="entry name" value="BIOTIN BIOSYNTHESIS CYTOCHROME P450"/>
    <property type="match status" value="1"/>
</dbReference>
<dbReference type="InterPro" id="IPR001128">
    <property type="entry name" value="Cyt_P450"/>
</dbReference>
<gene>
    <name evidence="8" type="ordered locus">Acid_2780</name>
</gene>
<dbReference type="InterPro" id="IPR002397">
    <property type="entry name" value="Cyt_P450_B"/>
</dbReference>
<organism evidence="8">
    <name type="scientific">Solibacter usitatus (strain Ellin6076)</name>
    <dbReference type="NCBI Taxonomy" id="234267"/>
    <lineage>
        <taxon>Bacteria</taxon>
        <taxon>Pseudomonadati</taxon>
        <taxon>Acidobacteriota</taxon>
        <taxon>Terriglobia</taxon>
        <taxon>Bryobacterales</taxon>
        <taxon>Solibacteraceae</taxon>
        <taxon>Candidatus Solibacter</taxon>
    </lineage>
</organism>
<comment type="similarity">
    <text evidence="1 7">Belongs to the cytochrome P450 family.</text>
</comment>
<dbReference type="STRING" id="234267.Acid_2780"/>
<dbReference type="HOGENOM" id="CLU_033716_0_2_0"/>
<proteinExistence type="inferred from homology"/>
<name>Q023S4_SOLUE</name>
<dbReference type="InterPro" id="IPR036396">
    <property type="entry name" value="Cyt_P450_sf"/>
</dbReference>
<keyword evidence="4 7" id="KW-0560">Oxidoreductase</keyword>
<evidence type="ECO:0000313" key="8">
    <source>
        <dbReference type="EMBL" id="ABJ83766.1"/>
    </source>
</evidence>
<dbReference type="KEGG" id="sus:Acid_2780"/>
<evidence type="ECO:0000256" key="5">
    <source>
        <dbReference type="ARBA" id="ARBA00023004"/>
    </source>
</evidence>
<dbReference type="GO" id="GO:0004497">
    <property type="term" value="F:monooxygenase activity"/>
    <property type="evidence" value="ECO:0007669"/>
    <property type="project" value="UniProtKB-KW"/>
</dbReference>
<dbReference type="PRINTS" id="PR00359">
    <property type="entry name" value="BP450"/>
</dbReference>
<keyword evidence="6 7" id="KW-0503">Monooxygenase</keyword>
<keyword evidence="5 7" id="KW-0408">Iron</keyword>
<protein>
    <submittedName>
        <fullName evidence="8">Cytochrome P450</fullName>
    </submittedName>
</protein>
<accession>Q023S4</accession>
<evidence type="ECO:0000256" key="6">
    <source>
        <dbReference type="ARBA" id="ARBA00023033"/>
    </source>
</evidence>
<dbReference type="EMBL" id="CP000473">
    <property type="protein sequence ID" value="ABJ83766.1"/>
    <property type="molecule type" value="Genomic_DNA"/>
</dbReference>
<dbReference type="GO" id="GO:0005506">
    <property type="term" value="F:iron ion binding"/>
    <property type="evidence" value="ECO:0007669"/>
    <property type="project" value="InterPro"/>
</dbReference>
<evidence type="ECO:0000256" key="7">
    <source>
        <dbReference type="RuleBase" id="RU000461"/>
    </source>
</evidence>
<dbReference type="Pfam" id="PF00067">
    <property type="entry name" value="p450"/>
    <property type="match status" value="1"/>
</dbReference>
<dbReference type="GO" id="GO:0020037">
    <property type="term" value="F:heme binding"/>
    <property type="evidence" value="ECO:0007669"/>
    <property type="project" value="InterPro"/>
</dbReference>
<evidence type="ECO:0000256" key="3">
    <source>
        <dbReference type="ARBA" id="ARBA00022723"/>
    </source>
</evidence>
<dbReference type="AlphaFoldDB" id="Q023S4"/>
<dbReference type="InterPro" id="IPR017972">
    <property type="entry name" value="Cyt_P450_CS"/>
</dbReference>
<dbReference type="FunFam" id="1.10.630.10:FF:000018">
    <property type="entry name" value="Cytochrome P450 monooxygenase"/>
    <property type="match status" value="1"/>
</dbReference>
<dbReference type="PRINTS" id="PR00385">
    <property type="entry name" value="P450"/>
</dbReference>
<reference evidence="8" key="1">
    <citation type="submission" date="2006-10" db="EMBL/GenBank/DDBJ databases">
        <title>Complete sequence of Solibacter usitatus Ellin6076.</title>
        <authorList>
            <consortium name="US DOE Joint Genome Institute"/>
            <person name="Copeland A."/>
            <person name="Lucas S."/>
            <person name="Lapidus A."/>
            <person name="Barry K."/>
            <person name="Detter J.C."/>
            <person name="Glavina del Rio T."/>
            <person name="Hammon N."/>
            <person name="Israni S."/>
            <person name="Dalin E."/>
            <person name="Tice H."/>
            <person name="Pitluck S."/>
            <person name="Thompson L.S."/>
            <person name="Brettin T."/>
            <person name="Bruce D."/>
            <person name="Han C."/>
            <person name="Tapia R."/>
            <person name="Gilna P."/>
            <person name="Schmutz J."/>
            <person name="Larimer F."/>
            <person name="Land M."/>
            <person name="Hauser L."/>
            <person name="Kyrpides N."/>
            <person name="Mikhailova N."/>
            <person name="Janssen P.H."/>
            <person name="Kuske C.R."/>
            <person name="Richardson P."/>
        </authorList>
    </citation>
    <scope>NUCLEOTIDE SEQUENCE</scope>
    <source>
        <strain evidence="8">Ellin6076</strain>
    </source>
</reference>
<dbReference type="GO" id="GO:0016705">
    <property type="term" value="F:oxidoreductase activity, acting on paired donors, with incorporation or reduction of molecular oxygen"/>
    <property type="evidence" value="ECO:0007669"/>
    <property type="project" value="InterPro"/>
</dbReference>
<dbReference type="PANTHER" id="PTHR46696">
    <property type="entry name" value="P450, PUTATIVE (EUROFUNG)-RELATED"/>
    <property type="match status" value="1"/>
</dbReference>
<evidence type="ECO:0000256" key="2">
    <source>
        <dbReference type="ARBA" id="ARBA00022617"/>
    </source>
</evidence>
<dbReference type="InParanoid" id="Q023S4"/>
<dbReference type="Gene3D" id="1.10.630.10">
    <property type="entry name" value="Cytochrome P450"/>
    <property type="match status" value="1"/>
</dbReference>
<keyword evidence="3 7" id="KW-0479">Metal-binding</keyword>
<keyword evidence="2 7" id="KW-0349">Heme</keyword>
<dbReference type="SUPFAM" id="SSF48264">
    <property type="entry name" value="Cytochrome P450"/>
    <property type="match status" value="1"/>
</dbReference>
<evidence type="ECO:0000256" key="1">
    <source>
        <dbReference type="ARBA" id="ARBA00010617"/>
    </source>
</evidence>
<dbReference type="eggNOG" id="COG2124">
    <property type="taxonomic scope" value="Bacteria"/>
</dbReference>
<evidence type="ECO:0000256" key="4">
    <source>
        <dbReference type="ARBA" id="ARBA00023002"/>
    </source>
</evidence>